<evidence type="ECO:0000256" key="4">
    <source>
        <dbReference type="ARBA" id="ARBA00022502"/>
    </source>
</evidence>
<comment type="subcellular location">
    <subcellularLocation>
        <location evidence="1">Endoplasmic reticulum membrane</location>
        <topology evidence="1">Multi-pass membrane protein</topology>
    </subcellularLocation>
</comment>
<protein>
    <recommendedName>
        <fullName evidence="13">GPI transamidase component PIG-S</fullName>
    </recommendedName>
</protein>
<evidence type="ECO:0000256" key="10">
    <source>
        <dbReference type="SAM" id="Phobius"/>
    </source>
</evidence>
<accession>A0ABD2NQ66</accession>
<keyword evidence="6" id="KW-0256">Endoplasmic reticulum</keyword>
<keyword evidence="4" id="KW-0337">GPI-anchor biosynthesis</keyword>
<dbReference type="PANTHER" id="PTHR21072">
    <property type="entry name" value="GPI TRANSAMIDASE COMPONENT PIG-S"/>
    <property type="match status" value="1"/>
</dbReference>
<dbReference type="GO" id="GO:0006506">
    <property type="term" value="P:GPI anchor biosynthetic process"/>
    <property type="evidence" value="ECO:0007669"/>
    <property type="project" value="UniProtKB-KW"/>
</dbReference>
<evidence type="ECO:0000256" key="9">
    <source>
        <dbReference type="ARBA" id="ARBA00023180"/>
    </source>
</evidence>
<keyword evidence="12" id="KW-1185">Reference proteome</keyword>
<organism evidence="11 12">
    <name type="scientific">Cryptolaemus montrouzieri</name>
    <dbReference type="NCBI Taxonomy" id="559131"/>
    <lineage>
        <taxon>Eukaryota</taxon>
        <taxon>Metazoa</taxon>
        <taxon>Ecdysozoa</taxon>
        <taxon>Arthropoda</taxon>
        <taxon>Hexapoda</taxon>
        <taxon>Insecta</taxon>
        <taxon>Pterygota</taxon>
        <taxon>Neoptera</taxon>
        <taxon>Endopterygota</taxon>
        <taxon>Coleoptera</taxon>
        <taxon>Polyphaga</taxon>
        <taxon>Cucujiformia</taxon>
        <taxon>Coccinelloidea</taxon>
        <taxon>Coccinellidae</taxon>
        <taxon>Scymninae</taxon>
        <taxon>Scymnini</taxon>
        <taxon>Cryptolaemus</taxon>
    </lineage>
</organism>
<keyword evidence="9" id="KW-0325">Glycoprotein</keyword>
<gene>
    <name evidence="11" type="ORF">HHI36_004095</name>
</gene>
<sequence>MTEDDATKEHEKDIYPLEDEQSSKYRTYSILSYFIVLVIIGLPVWWYTTRVYRADLPLVEMSSLELESKLSKQLGIPLSLEYEVLITIVNPDPGQLKIVLDSKQLSYAVEPFLKRISSIAQFTVKSQWLYMADIGVVPKKLDNEFVIEEDQLPHIITPLEKNLWSHLSPRPCLNLVLYVPECSSSPLNIYKKVGKDKVKSTSNAMLSPSWGGVYILNPDTESCENKLFKPELEKIASTFIAQLKNLLHLNDYRNRNDLRKLHKRKARDMIESSKRTLKSLAQLLSEINSIVISDEVAEKIKIALENAQNAELYLKADENDLALKFAKVAFNYSEKSFGDPSLLALLYFPDDQKYAVYIPLFLPIMIPVLMSLLTVKKNFKTLKTKN</sequence>
<keyword evidence="8 10" id="KW-0472">Membrane</keyword>
<feature type="transmembrane region" description="Helical" evidence="10">
    <location>
        <begin position="30"/>
        <end position="48"/>
    </location>
</feature>
<dbReference type="Pfam" id="PF10510">
    <property type="entry name" value="PIG-S"/>
    <property type="match status" value="1"/>
</dbReference>
<comment type="pathway">
    <text evidence="2">Glycolipid biosynthesis; glycosylphosphatidylinositol-anchor biosynthesis.</text>
</comment>
<keyword evidence="5 10" id="KW-0812">Transmembrane</keyword>
<keyword evidence="7 10" id="KW-1133">Transmembrane helix</keyword>
<reference evidence="11 12" key="1">
    <citation type="journal article" date="2021" name="BMC Biol.">
        <title>Horizontally acquired antibacterial genes associated with adaptive radiation of ladybird beetles.</title>
        <authorList>
            <person name="Li H.S."/>
            <person name="Tang X.F."/>
            <person name="Huang Y.H."/>
            <person name="Xu Z.Y."/>
            <person name="Chen M.L."/>
            <person name="Du X.Y."/>
            <person name="Qiu B.Y."/>
            <person name="Chen P.T."/>
            <person name="Zhang W."/>
            <person name="Slipinski A."/>
            <person name="Escalona H.E."/>
            <person name="Waterhouse R.M."/>
            <person name="Zwick A."/>
            <person name="Pang H."/>
        </authorList>
    </citation>
    <scope>NUCLEOTIDE SEQUENCE [LARGE SCALE GENOMIC DNA]</scope>
    <source>
        <strain evidence="11">SYSU2018</strain>
    </source>
</reference>
<evidence type="ECO:0000256" key="5">
    <source>
        <dbReference type="ARBA" id="ARBA00022692"/>
    </source>
</evidence>
<dbReference type="Proteomes" id="UP001516400">
    <property type="component" value="Unassembled WGS sequence"/>
</dbReference>
<dbReference type="GO" id="GO:0005789">
    <property type="term" value="C:endoplasmic reticulum membrane"/>
    <property type="evidence" value="ECO:0007669"/>
    <property type="project" value="UniProtKB-SubCell"/>
</dbReference>
<dbReference type="EMBL" id="JABFTP020000144">
    <property type="protein sequence ID" value="KAL3280867.1"/>
    <property type="molecule type" value="Genomic_DNA"/>
</dbReference>
<evidence type="ECO:0000256" key="3">
    <source>
        <dbReference type="ARBA" id="ARBA00005316"/>
    </source>
</evidence>
<dbReference type="PANTHER" id="PTHR21072:SF13">
    <property type="entry name" value="GPI TRANSAMIDASE COMPONENT PIG-S"/>
    <property type="match status" value="1"/>
</dbReference>
<feature type="transmembrane region" description="Helical" evidence="10">
    <location>
        <begin position="354"/>
        <end position="375"/>
    </location>
</feature>
<evidence type="ECO:0000256" key="7">
    <source>
        <dbReference type="ARBA" id="ARBA00022989"/>
    </source>
</evidence>
<evidence type="ECO:0008006" key="13">
    <source>
        <dbReference type="Google" id="ProtNLM"/>
    </source>
</evidence>
<evidence type="ECO:0000256" key="6">
    <source>
        <dbReference type="ARBA" id="ARBA00022824"/>
    </source>
</evidence>
<name>A0ABD2NQ66_9CUCU</name>
<evidence type="ECO:0000313" key="11">
    <source>
        <dbReference type="EMBL" id="KAL3280867.1"/>
    </source>
</evidence>
<proteinExistence type="inferred from homology"/>
<dbReference type="AlphaFoldDB" id="A0ABD2NQ66"/>
<dbReference type="InterPro" id="IPR019540">
    <property type="entry name" value="PtdIno-glycan_biosynth_class_S"/>
</dbReference>
<comment type="caution">
    <text evidence="11">The sequence shown here is derived from an EMBL/GenBank/DDBJ whole genome shotgun (WGS) entry which is preliminary data.</text>
</comment>
<evidence type="ECO:0000256" key="8">
    <source>
        <dbReference type="ARBA" id="ARBA00023136"/>
    </source>
</evidence>
<evidence type="ECO:0000313" key="12">
    <source>
        <dbReference type="Proteomes" id="UP001516400"/>
    </source>
</evidence>
<comment type="similarity">
    <text evidence="3">Belongs to the PIGS family.</text>
</comment>
<evidence type="ECO:0000256" key="1">
    <source>
        <dbReference type="ARBA" id="ARBA00004477"/>
    </source>
</evidence>
<evidence type="ECO:0000256" key="2">
    <source>
        <dbReference type="ARBA" id="ARBA00004687"/>
    </source>
</evidence>